<reference evidence="2 3" key="1">
    <citation type="journal article" date="2021" name="BMC Genomics">
        <title>Datura genome reveals duplications of psychoactive alkaloid biosynthetic genes and high mutation rate following tissue culture.</title>
        <authorList>
            <person name="Rajewski A."/>
            <person name="Carter-House D."/>
            <person name="Stajich J."/>
            <person name="Litt A."/>
        </authorList>
    </citation>
    <scope>NUCLEOTIDE SEQUENCE [LARGE SCALE GENOMIC DNA]</scope>
    <source>
        <strain evidence="2">AR-01</strain>
    </source>
</reference>
<evidence type="ECO:0000313" key="3">
    <source>
        <dbReference type="Proteomes" id="UP000823775"/>
    </source>
</evidence>
<feature type="compositionally biased region" description="Acidic residues" evidence="1">
    <location>
        <begin position="14"/>
        <end position="24"/>
    </location>
</feature>
<feature type="region of interest" description="Disordered" evidence="1">
    <location>
        <begin position="1"/>
        <end position="41"/>
    </location>
</feature>
<accession>A0ABS8UJB8</accession>
<keyword evidence="3" id="KW-1185">Reference proteome</keyword>
<sequence length="122" mass="14150">MRMQTPIDDKNDEATLDSLLETDESQVRGENDKEKEMPKAEQGRDCVCNLKRWVAVIMNFAGETIQEFKEMVNAMVGMDSYSFTPKTLYLDLKSRETPLAKPFIKEPPVLDFKYNKKTYTRS</sequence>
<comment type="caution">
    <text evidence="2">The sequence shown here is derived from an EMBL/GenBank/DDBJ whole genome shotgun (WGS) entry which is preliminary data.</text>
</comment>
<organism evidence="2 3">
    <name type="scientific">Datura stramonium</name>
    <name type="common">Jimsonweed</name>
    <name type="synonym">Common thornapple</name>
    <dbReference type="NCBI Taxonomy" id="4076"/>
    <lineage>
        <taxon>Eukaryota</taxon>
        <taxon>Viridiplantae</taxon>
        <taxon>Streptophyta</taxon>
        <taxon>Embryophyta</taxon>
        <taxon>Tracheophyta</taxon>
        <taxon>Spermatophyta</taxon>
        <taxon>Magnoliopsida</taxon>
        <taxon>eudicotyledons</taxon>
        <taxon>Gunneridae</taxon>
        <taxon>Pentapetalae</taxon>
        <taxon>asterids</taxon>
        <taxon>lamiids</taxon>
        <taxon>Solanales</taxon>
        <taxon>Solanaceae</taxon>
        <taxon>Solanoideae</taxon>
        <taxon>Datureae</taxon>
        <taxon>Datura</taxon>
    </lineage>
</organism>
<evidence type="ECO:0000313" key="2">
    <source>
        <dbReference type="EMBL" id="MCD9558988.1"/>
    </source>
</evidence>
<dbReference type="EMBL" id="JACEIK010002085">
    <property type="protein sequence ID" value="MCD9558988.1"/>
    <property type="molecule type" value="Genomic_DNA"/>
</dbReference>
<protein>
    <submittedName>
        <fullName evidence="2">Uncharacterized protein</fullName>
    </submittedName>
</protein>
<dbReference type="Proteomes" id="UP000823775">
    <property type="component" value="Unassembled WGS sequence"/>
</dbReference>
<name>A0ABS8UJB8_DATST</name>
<evidence type="ECO:0000256" key="1">
    <source>
        <dbReference type="SAM" id="MobiDB-lite"/>
    </source>
</evidence>
<gene>
    <name evidence="2" type="ORF">HAX54_016698</name>
</gene>
<proteinExistence type="predicted"/>
<feature type="compositionally biased region" description="Basic and acidic residues" evidence="1">
    <location>
        <begin position="25"/>
        <end position="41"/>
    </location>
</feature>